<dbReference type="PANTHER" id="PTHR47084:SF1">
    <property type="entry name" value="SERINE PALMITOYLTRANSFERASE SMALL SUBUNIT A"/>
    <property type="match status" value="1"/>
</dbReference>
<keyword evidence="5" id="KW-0746">Sphingolipid metabolism</keyword>
<keyword evidence="8 10" id="KW-0472">Membrane</keyword>
<keyword evidence="4" id="KW-0256">Endoplasmic reticulum</keyword>
<evidence type="ECO:0000313" key="11">
    <source>
        <dbReference type="EMBL" id="KAK7479469.1"/>
    </source>
</evidence>
<comment type="pathway">
    <text evidence="2">Lipid metabolism.</text>
</comment>
<evidence type="ECO:0000256" key="5">
    <source>
        <dbReference type="ARBA" id="ARBA00022919"/>
    </source>
</evidence>
<proteinExistence type="inferred from homology"/>
<dbReference type="InterPro" id="IPR024512">
    <property type="entry name" value="Ser_palmitoyltrfase_ssu-like"/>
</dbReference>
<evidence type="ECO:0000256" key="2">
    <source>
        <dbReference type="ARBA" id="ARBA00005189"/>
    </source>
</evidence>
<evidence type="ECO:0000313" key="12">
    <source>
        <dbReference type="Proteomes" id="UP001519460"/>
    </source>
</evidence>
<feature type="transmembrane region" description="Helical" evidence="10">
    <location>
        <begin position="149"/>
        <end position="170"/>
    </location>
</feature>
<evidence type="ECO:0000256" key="1">
    <source>
        <dbReference type="ARBA" id="ARBA00004477"/>
    </source>
</evidence>
<organism evidence="11 12">
    <name type="scientific">Batillaria attramentaria</name>
    <dbReference type="NCBI Taxonomy" id="370345"/>
    <lineage>
        <taxon>Eukaryota</taxon>
        <taxon>Metazoa</taxon>
        <taxon>Spiralia</taxon>
        <taxon>Lophotrochozoa</taxon>
        <taxon>Mollusca</taxon>
        <taxon>Gastropoda</taxon>
        <taxon>Caenogastropoda</taxon>
        <taxon>Sorbeoconcha</taxon>
        <taxon>Cerithioidea</taxon>
        <taxon>Batillariidae</taxon>
        <taxon>Batillaria</taxon>
    </lineage>
</organism>
<dbReference type="Proteomes" id="UP001519460">
    <property type="component" value="Unassembled WGS sequence"/>
</dbReference>
<name>A0ABD0JXK3_9CAEN</name>
<keyword evidence="12" id="KW-1185">Reference proteome</keyword>
<dbReference type="InterPro" id="IPR051900">
    <property type="entry name" value="SPT_small_subunit"/>
</dbReference>
<evidence type="ECO:0000256" key="7">
    <source>
        <dbReference type="ARBA" id="ARBA00023098"/>
    </source>
</evidence>
<keyword evidence="3 10" id="KW-0812">Transmembrane</keyword>
<keyword evidence="7" id="KW-0443">Lipid metabolism</keyword>
<comment type="similarity">
    <text evidence="9">Belongs to the SPTSS family. SPTSSA subfamily.</text>
</comment>
<evidence type="ECO:0000256" key="4">
    <source>
        <dbReference type="ARBA" id="ARBA00022824"/>
    </source>
</evidence>
<protein>
    <submittedName>
        <fullName evidence="11">Uncharacterized protein</fullName>
    </submittedName>
</protein>
<dbReference type="GO" id="GO:0006665">
    <property type="term" value="P:sphingolipid metabolic process"/>
    <property type="evidence" value="ECO:0007669"/>
    <property type="project" value="UniProtKB-KW"/>
</dbReference>
<dbReference type="EMBL" id="JACVVK020000302">
    <property type="protein sequence ID" value="KAK7479469.1"/>
    <property type="molecule type" value="Genomic_DNA"/>
</dbReference>
<comment type="caution">
    <text evidence="11">The sequence shown here is derived from an EMBL/GenBank/DDBJ whole genome shotgun (WGS) entry which is preliminary data.</text>
</comment>
<dbReference type="PANTHER" id="PTHR47084">
    <property type="entry name" value="SERINE PALMITOYLTRANSFERASE SMALL SUBUNIT A"/>
    <property type="match status" value="1"/>
</dbReference>
<comment type="subcellular location">
    <subcellularLocation>
        <location evidence="1">Endoplasmic reticulum membrane</location>
        <topology evidence="1">Multi-pass membrane protein</topology>
    </subcellularLocation>
</comment>
<dbReference type="GO" id="GO:0005789">
    <property type="term" value="C:endoplasmic reticulum membrane"/>
    <property type="evidence" value="ECO:0007669"/>
    <property type="project" value="UniProtKB-SubCell"/>
</dbReference>
<gene>
    <name evidence="11" type="ORF">BaRGS_00029285</name>
</gene>
<reference evidence="11 12" key="1">
    <citation type="journal article" date="2023" name="Sci. Data">
        <title>Genome assembly of the Korean intertidal mud-creeper Batillaria attramentaria.</title>
        <authorList>
            <person name="Patra A.K."/>
            <person name="Ho P.T."/>
            <person name="Jun S."/>
            <person name="Lee S.J."/>
            <person name="Kim Y."/>
            <person name="Won Y.J."/>
        </authorList>
    </citation>
    <scope>NUCLEOTIDE SEQUENCE [LARGE SCALE GENOMIC DNA]</scope>
    <source>
        <strain evidence="11">Wonlab-2016</strain>
    </source>
</reference>
<evidence type="ECO:0000256" key="10">
    <source>
        <dbReference type="SAM" id="Phobius"/>
    </source>
</evidence>
<dbReference type="AlphaFoldDB" id="A0ABD0JXK3"/>
<accession>A0ABD0JXK3</accession>
<evidence type="ECO:0000256" key="9">
    <source>
        <dbReference type="ARBA" id="ARBA00038370"/>
    </source>
</evidence>
<sequence length="202" mass="22285">MITFGCVVPCALDRDVNVINFPPAGDKHTPCSWGFQREVGIYDVVHLHTHSVLVTERGYGMIQASGCDLSCFHSGCSALAAIQFSTLMSFCATYSLSVQFVSAGIFYQCTKVGAMVLSLMRKFADYVRYCYFQYTLATAVVMLEPQERYVINAVIALLISLIIFSSIVYLPGNLMMLLQFLLHVSGIVPYAVSAEELNTNNS</sequence>
<evidence type="ECO:0000256" key="8">
    <source>
        <dbReference type="ARBA" id="ARBA00023136"/>
    </source>
</evidence>
<evidence type="ECO:0000256" key="6">
    <source>
        <dbReference type="ARBA" id="ARBA00022989"/>
    </source>
</evidence>
<keyword evidence="6 10" id="KW-1133">Transmembrane helix</keyword>
<dbReference type="Pfam" id="PF11779">
    <property type="entry name" value="SPT_ssu-like"/>
    <property type="match status" value="1"/>
</dbReference>
<evidence type="ECO:0000256" key="3">
    <source>
        <dbReference type="ARBA" id="ARBA00022692"/>
    </source>
</evidence>